<evidence type="ECO:0000313" key="5">
    <source>
        <dbReference type="Proteomes" id="UP000641646"/>
    </source>
</evidence>
<dbReference type="RefSeq" id="WP_190474522.1">
    <property type="nucleotide sequence ID" value="NZ_JACJPW010000145.1"/>
</dbReference>
<comment type="caution">
    <text evidence="4">The sequence shown here is derived from an EMBL/GenBank/DDBJ whole genome shotgun (WGS) entry which is preliminary data.</text>
</comment>
<dbReference type="Proteomes" id="UP000641646">
    <property type="component" value="Unassembled WGS sequence"/>
</dbReference>
<reference evidence="4" key="1">
    <citation type="journal article" date="2015" name="ISME J.">
        <title>Draft Genome Sequence of Streptomyces incarnatus NRRL8089, which Produces the Nucleoside Antibiotic Sinefungin.</title>
        <authorList>
            <person name="Oshima K."/>
            <person name="Hattori M."/>
            <person name="Shimizu H."/>
            <person name="Fukuda K."/>
            <person name="Nemoto M."/>
            <person name="Inagaki K."/>
            <person name="Tamura T."/>
        </authorList>
    </citation>
    <scope>NUCLEOTIDE SEQUENCE</scope>
    <source>
        <strain evidence="4">FACHB-1375</strain>
    </source>
</reference>
<feature type="transmembrane region" description="Helical" evidence="2">
    <location>
        <begin position="6"/>
        <end position="32"/>
    </location>
</feature>
<keyword evidence="2" id="KW-0472">Membrane</keyword>
<reference evidence="4" key="2">
    <citation type="submission" date="2020-08" db="EMBL/GenBank/DDBJ databases">
        <authorList>
            <person name="Chen M."/>
            <person name="Teng W."/>
            <person name="Zhao L."/>
            <person name="Hu C."/>
            <person name="Zhou Y."/>
            <person name="Han B."/>
            <person name="Song L."/>
            <person name="Shu W."/>
        </authorList>
    </citation>
    <scope>NUCLEOTIDE SEQUENCE</scope>
    <source>
        <strain evidence="4">FACHB-1375</strain>
    </source>
</reference>
<dbReference type="Pfam" id="PF08239">
    <property type="entry name" value="SH3_3"/>
    <property type="match status" value="1"/>
</dbReference>
<name>A0A926VN11_9CYAN</name>
<protein>
    <submittedName>
        <fullName evidence="4">SH3 domain-containing protein</fullName>
    </submittedName>
</protein>
<feature type="compositionally biased region" description="Pro residues" evidence="1">
    <location>
        <begin position="91"/>
        <end position="105"/>
    </location>
</feature>
<dbReference type="EMBL" id="JACJPW010000145">
    <property type="protein sequence ID" value="MBD2185832.1"/>
    <property type="molecule type" value="Genomic_DNA"/>
</dbReference>
<dbReference type="InterPro" id="IPR003646">
    <property type="entry name" value="SH3-like_bac-type"/>
</dbReference>
<evidence type="ECO:0000313" key="4">
    <source>
        <dbReference type="EMBL" id="MBD2185832.1"/>
    </source>
</evidence>
<dbReference type="PROSITE" id="PS51781">
    <property type="entry name" value="SH3B"/>
    <property type="match status" value="1"/>
</dbReference>
<evidence type="ECO:0000256" key="2">
    <source>
        <dbReference type="SAM" id="Phobius"/>
    </source>
</evidence>
<feature type="region of interest" description="Disordered" evidence="1">
    <location>
        <begin position="54"/>
        <end position="108"/>
    </location>
</feature>
<evidence type="ECO:0000256" key="1">
    <source>
        <dbReference type="SAM" id="MobiDB-lite"/>
    </source>
</evidence>
<keyword evidence="2" id="KW-0812">Transmembrane</keyword>
<keyword evidence="5" id="KW-1185">Reference proteome</keyword>
<dbReference type="AlphaFoldDB" id="A0A926VN11"/>
<proteinExistence type="predicted"/>
<sequence length="176" mass="18676">MSFSGIVKFLLGFIIAIGLMIGAGVAAALYFVTKLTAPPPKPIFPNDKPIVKAQATAAQNPPRPSLTKSAAVTPTPTKTLVAQTPTAEEPSPTPTPSETPSPKPLEPGAYRARVTWSKGLSIRNGPNTESERIGGVGYNESIVVLSESEDKKWVKIRLEDGNTEGWVKAGNVEKVE</sequence>
<dbReference type="Gene3D" id="2.30.30.40">
    <property type="entry name" value="SH3 Domains"/>
    <property type="match status" value="1"/>
</dbReference>
<evidence type="ECO:0000259" key="3">
    <source>
        <dbReference type="PROSITE" id="PS51781"/>
    </source>
</evidence>
<organism evidence="4 5">
    <name type="scientific">Aerosakkonema funiforme FACHB-1375</name>
    <dbReference type="NCBI Taxonomy" id="2949571"/>
    <lineage>
        <taxon>Bacteria</taxon>
        <taxon>Bacillati</taxon>
        <taxon>Cyanobacteriota</taxon>
        <taxon>Cyanophyceae</taxon>
        <taxon>Oscillatoriophycideae</taxon>
        <taxon>Aerosakkonematales</taxon>
        <taxon>Aerosakkonemataceae</taxon>
        <taxon>Aerosakkonema</taxon>
    </lineage>
</organism>
<gene>
    <name evidence="4" type="ORF">H6G03_33030</name>
</gene>
<feature type="domain" description="SH3b" evidence="3">
    <location>
        <begin position="109"/>
        <end position="176"/>
    </location>
</feature>
<dbReference type="SMART" id="SM00287">
    <property type="entry name" value="SH3b"/>
    <property type="match status" value="1"/>
</dbReference>
<keyword evidence="2" id="KW-1133">Transmembrane helix</keyword>
<accession>A0A926VN11</accession>
<feature type="compositionally biased region" description="Polar residues" evidence="1">
    <location>
        <begin position="66"/>
        <end position="83"/>
    </location>
</feature>